<protein>
    <submittedName>
        <fullName evidence="1">Uncharacterized protein</fullName>
    </submittedName>
</protein>
<accession>A0A2N0RKK2</accession>
<reference evidence="1 2" key="1">
    <citation type="submission" date="2017-10" db="EMBL/GenBank/DDBJ databases">
        <title>Extensive intraspecific genome diversity in a model arbuscular mycorrhizal fungus.</title>
        <authorList>
            <person name="Chen E.C.H."/>
            <person name="Morin E."/>
            <person name="Baudet D."/>
            <person name="Noel J."/>
            <person name="Ndikumana S."/>
            <person name="Charron P."/>
            <person name="St-Onge C."/>
            <person name="Giorgi J."/>
            <person name="Grigoriev I.V."/>
            <person name="Roux C."/>
            <person name="Martin F.M."/>
            <person name="Corradi N."/>
        </authorList>
    </citation>
    <scope>NUCLEOTIDE SEQUENCE [LARGE SCALE GENOMIC DNA]</scope>
    <source>
        <strain evidence="1 2">A1</strain>
    </source>
</reference>
<reference evidence="1 2" key="2">
    <citation type="submission" date="2017-10" db="EMBL/GenBank/DDBJ databases">
        <title>Genome analyses suggest a sexual origin of heterokaryosis in a supposedly ancient asexual fungus.</title>
        <authorList>
            <person name="Corradi N."/>
            <person name="Sedzielewska K."/>
            <person name="Noel J."/>
            <person name="Charron P."/>
            <person name="Farinelli L."/>
            <person name="Marton T."/>
            <person name="Kruger M."/>
            <person name="Pelin A."/>
            <person name="Brachmann A."/>
            <person name="Corradi N."/>
        </authorList>
    </citation>
    <scope>NUCLEOTIDE SEQUENCE [LARGE SCALE GENOMIC DNA]</scope>
    <source>
        <strain evidence="1 2">A1</strain>
    </source>
</reference>
<dbReference type="VEuPathDB" id="FungiDB:RhiirA1_463244"/>
<comment type="caution">
    <text evidence="1">The sequence shown here is derived from an EMBL/GenBank/DDBJ whole genome shotgun (WGS) entry which is preliminary data.</text>
</comment>
<dbReference type="VEuPathDB" id="FungiDB:RhiirFUN_014622"/>
<dbReference type="Proteomes" id="UP000232688">
    <property type="component" value="Unassembled WGS sequence"/>
</dbReference>
<dbReference type="EMBL" id="LLXH01000697">
    <property type="protein sequence ID" value="PKC63824.1"/>
    <property type="molecule type" value="Genomic_DNA"/>
</dbReference>
<evidence type="ECO:0000313" key="1">
    <source>
        <dbReference type="EMBL" id="PKC63824.1"/>
    </source>
</evidence>
<evidence type="ECO:0000313" key="2">
    <source>
        <dbReference type="Proteomes" id="UP000232688"/>
    </source>
</evidence>
<gene>
    <name evidence="1" type="ORF">RhiirA1_463244</name>
</gene>
<proteinExistence type="predicted"/>
<organism evidence="1 2">
    <name type="scientific">Rhizophagus irregularis</name>
    <dbReference type="NCBI Taxonomy" id="588596"/>
    <lineage>
        <taxon>Eukaryota</taxon>
        <taxon>Fungi</taxon>
        <taxon>Fungi incertae sedis</taxon>
        <taxon>Mucoromycota</taxon>
        <taxon>Glomeromycotina</taxon>
        <taxon>Glomeromycetes</taxon>
        <taxon>Glomerales</taxon>
        <taxon>Glomeraceae</taxon>
        <taxon>Rhizophagus</taxon>
    </lineage>
</organism>
<sequence>MKLSFCKNFEPCQVKYILEDLEDIEPDLVPHVNPLPILMVNSQRYCLPVAHKSSTRRDLLFNDILWILQQNSLGWTRGMHETFGDKFINCLIIDLLWYLDPHHAKLKDRGCNLPNIILNLPEYKINSNYNRFYFTGKHKKEQLSVEKLDGYVKEVESCVSQPWASAERWKQFVFSVLDLCHNARKYIKYLEEVNQSVKENHLSVDFIRNKIDNILIEIREKKESFDKKYDDISSILHNSDYYELISLDTYLSDDKRARYDFILNLEVDSAFTLYRYYHGNYLGTLNFIWKLPDFDDRSKTKESQLILLANEMVPIFFTRQMKKNVIEKYSLIAKLTPSIWNKLLQDLSGDSSSSSNELTKEMQDRIQTVLDLQDPEIILDLRIVPAVHDRRASSVLYLPIAMSISDLKKIIIQKLESKYGAPLNSEICIPSDEYIRLQFWPKNPATQTASQYTGRFNIKYKIQTRQLSKFHPDAHYCAALFQYMRLFSIKFRKYTSFICADDKHKIAIGEGIATSTGVRNKKSLVPQNVDLTSSDHDYTKLSLTPSVTLFIDIPESINESFYHGQVYVSYKDTTFQPSTAIRHATEIYNNIKKQHQENLPEMLLLSPDRHHLHDYANPGDNNVRTAPYHSWMNPAKCVMSILNLALKGVSLQHNRMDDILEDIFKSKNTLEEIRLAAEGNKQLAIQLRKSIEEVQLELRMGQIRSG</sequence>
<dbReference type="AlphaFoldDB" id="A0A2N0RKK2"/>
<name>A0A2N0RKK2_9GLOM</name>